<reference evidence="1 2" key="1">
    <citation type="submission" date="2020-07" db="EMBL/GenBank/DDBJ databases">
        <title>Sequencing the genomes of 1000 actinobacteria strains.</title>
        <authorList>
            <person name="Klenk H.-P."/>
        </authorList>
    </citation>
    <scope>NUCLEOTIDE SEQUENCE [LARGE SCALE GENOMIC DNA]</scope>
    <source>
        <strain evidence="1 2">DSM 27576</strain>
    </source>
</reference>
<gene>
    <name evidence="1" type="ORF">FHX48_000609</name>
</gene>
<evidence type="ECO:0000313" key="2">
    <source>
        <dbReference type="Proteomes" id="UP000526083"/>
    </source>
</evidence>
<organism evidence="1 2">
    <name type="scientific">Microbacterium halimionae</name>
    <dbReference type="NCBI Taxonomy" id="1526413"/>
    <lineage>
        <taxon>Bacteria</taxon>
        <taxon>Bacillati</taxon>
        <taxon>Actinomycetota</taxon>
        <taxon>Actinomycetes</taxon>
        <taxon>Micrococcales</taxon>
        <taxon>Microbacteriaceae</taxon>
        <taxon>Microbacterium</taxon>
    </lineage>
</organism>
<dbReference type="RefSeq" id="WP_167048480.1">
    <property type="nucleotide sequence ID" value="NZ_JAAOZB010000002.1"/>
</dbReference>
<keyword evidence="2" id="KW-1185">Reference proteome</keyword>
<proteinExistence type="predicted"/>
<dbReference type="AlphaFoldDB" id="A0A7W3JMH1"/>
<evidence type="ECO:0000313" key="1">
    <source>
        <dbReference type="EMBL" id="MBA8815557.1"/>
    </source>
</evidence>
<sequence length="110" mass="11754">MSTRITTLSRSVEAFSVPAGVLQKCVETAQRRCNTRADELAPTAPVEPAVVGGIMDHHFHWPLGRRRARATVVLVATLTVGLAACAVSDGRAKLQERISTAATVFLDIDA</sequence>
<name>A0A7W3JMH1_9MICO</name>
<comment type="caution">
    <text evidence="1">The sequence shown here is derived from an EMBL/GenBank/DDBJ whole genome shotgun (WGS) entry which is preliminary data.</text>
</comment>
<accession>A0A7W3JMH1</accession>
<dbReference type="EMBL" id="JACGWY010000001">
    <property type="protein sequence ID" value="MBA8815557.1"/>
    <property type="molecule type" value="Genomic_DNA"/>
</dbReference>
<dbReference type="Proteomes" id="UP000526083">
    <property type="component" value="Unassembled WGS sequence"/>
</dbReference>
<protein>
    <submittedName>
        <fullName evidence="1">Uncharacterized protein</fullName>
    </submittedName>
</protein>